<dbReference type="RefSeq" id="WP_128214430.1">
    <property type="nucleotide sequence ID" value="NZ_CP025746.1"/>
</dbReference>
<dbReference type="PANTHER" id="PTHR42252:SF1">
    <property type="entry name" value="DUF434 DOMAIN-CONTAINING PROTEIN"/>
    <property type="match status" value="1"/>
</dbReference>
<reference evidence="3 4" key="1">
    <citation type="submission" date="2018-01" db="EMBL/GenBank/DDBJ databases">
        <title>Genome Sequencing and Assembly of Anaerobacter polyendosporus strain CT4.</title>
        <authorList>
            <person name="Tachaapaikoon C."/>
            <person name="Sutheeworapong S."/>
            <person name="Jenjaroenpun P."/>
            <person name="Wongsurawat T."/>
            <person name="Nookeaw I."/>
            <person name="Cheawchanlertfa P."/>
            <person name="Kosugi A."/>
            <person name="Cheevadhanarak S."/>
            <person name="Ratanakhanokchai K."/>
        </authorList>
    </citation>
    <scope>NUCLEOTIDE SEQUENCE [LARGE SCALE GENOMIC DNA]</scope>
    <source>
        <strain evidence="3 4">CT4</strain>
    </source>
</reference>
<proteinExistence type="predicted"/>
<evidence type="ECO:0000313" key="3">
    <source>
        <dbReference type="EMBL" id="QAA33705.1"/>
    </source>
</evidence>
<protein>
    <submittedName>
        <fullName evidence="3">DUF434 domain-containing protein</fullName>
    </submittedName>
</protein>
<dbReference type="KEGG" id="cmah:C1I91_19890"/>
<dbReference type="PANTHER" id="PTHR42252">
    <property type="entry name" value="DUF5616 DOMAIN-CONTAINING PROTEIN"/>
    <property type="match status" value="1"/>
</dbReference>
<organism evidence="3 4">
    <name type="scientific">Clostridium manihotivorum</name>
    <dbReference type="NCBI Taxonomy" id="2320868"/>
    <lineage>
        <taxon>Bacteria</taxon>
        <taxon>Bacillati</taxon>
        <taxon>Bacillota</taxon>
        <taxon>Clostridia</taxon>
        <taxon>Eubacteriales</taxon>
        <taxon>Clostridiaceae</taxon>
        <taxon>Clostridium</taxon>
    </lineage>
</organism>
<sequence length="241" mass="27149">MSKVVKRGYVPSDEKEFSIEAIEKLNKGARDLYYLINQGYNTKSASVFVGNHYLFSERQRMALARAISPKESINIRKDKEVLTNLKGASVNADGFNTIITLEVALSDSTIIKCMDGTFRDLAGLRGTYRLIDKTELAIDLIGEALENLGIAKVSFYLDSQVSNSGKLKLKILELLDKYSFEVVVENINNVDSTLEKLDYVITTDAIILDKCSSWINLNKRIIEENIKTGYIIDFSKIRDLE</sequence>
<keyword evidence="4" id="KW-1185">Reference proteome</keyword>
<feature type="domain" description="DUF5616" evidence="2">
    <location>
        <begin position="83"/>
        <end position="219"/>
    </location>
</feature>
<dbReference type="AlphaFoldDB" id="A0A410DXC8"/>
<evidence type="ECO:0000259" key="1">
    <source>
        <dbReference type="Pfam" id="PF04256"/>
    </source>
</evidence>
<gene>
    <name evidence="3" type="ORF">C1I91_19890</name>
</gene>
<dbReference type="Pfam" id="PF18481">
    <property type="entry name" value="DUF5616"/>
    <property type="match status" value="1"/>
</dbReference>
<accession>A0A410DXC8</accession>
<name>A0A410DXC8_9CLOT</name>
<dbReference type="EMBL" id="CP025746">
    <property type="protein sequence ID" value="QAA33705.1"/>
    <property type="molecule type" value="Genomic_DNA"/>
</dbReference>
<evidence type="ECO:0000313" key="4">
    <source>
        <dbReference type="Proteomes" id="UP000286268"/>
    </source>
</evidence>
<dbReference type="Pfam" id="PF04256">
    <property type="entry name" value="DUF434"/>
    <property type="match status" value="1"/>
</dbReference>
<dbReference type="Proteomes" id="UP000286268">
    <property type="component" value="Chromosome"/>
</dbReference>
<evidence type="ECO:0000259" key="2">
    <source>
        <dbReference type="Pfam" id="PF18481"/>
    </source>
</evidence>
<dbReference type="OrthoDB" id="5372493at2"/>
<dbReference type="InterPro" id="IPR007368">
    <property type="entry name" value="DUF434"/>
</dbReference>
<dbReference type="InterPro" id="IPR041652">
    <property type="entry name" value="DUF5616"/>
</dbReference>
<feature type="domain" description="DUF434" evidence="1">
    <location>
        <begin position="24"/>
        <end position="79"/>
    </location>
</feature>